<accession>A0A0F9NPR5</accession>
<organism evidence="1">
    <name type="scientific">marine sediment metagenome</name>
    <dbReference type="NCBI Taxonomy" id="412755"/>
    <lineage>
        <taxon>unclassified sequences</taxon>
        <taxon>metagenomes</taxon>
        <taxon>ecological metagenomes</taxon>
    </lineage>
</organism>
<proteinExistence type="predicted"/>
<comment type="caution">
    <text evidence="1">The sequence shown here is derived from an EMBL/GenBank/DDBJ whole genome shotgun (WGS) entry which is preliminary data.</text>
</comment>
<gene>
    <name evidence="1" type="ORF">LCGC14_1000180</name>
</gene>
<protein>
    <submittedName>
        <fullName evidence="1">Uncharacterized protein</fullName>
    </submittedName>
</protein>
<dbReference type="EMBL" id="LAZR01003859">
    <property type="protein sequence ID" value="KKN14022.1"/>
    <property type="molecule type" value="Genomic_DNA"/>
</dbReference>
<sequence length="132" mass="14825">MDKRLISKKQEQALKLCHHGHLGLPQDAAAAHMGISQQAISKLLAACEKVAPQLFPILTKQEAWLYHCYMVEGWSPEEMVRANNDTGGDLTLNAVYKTFQRCKTKGLKFSGGRGKVLQLQIEKAEHQIVHKF</sequence>
<dbReference type="AlphaFoldDB" id="A0A0F9NPR5"/>
<reference evidence="1" key="1">
    <citation type="journal article" date="2015" name="Nature">
        <title>Complex archaea that bridge the gap between prokaryotes and eukaryotes.</title>
        <authorList>
            <person name="Spang A."/>
            <person name="Saw J.H."/>
            <person name="Jorgensen S.L."/>
            <person name="Zaremba-Niedzwiedzka K."/>
            <person name="Martijn J."/>
            <person name="Lind A.E."/>
            <person name="van Eijk R."/>
            <person name="Schleper C."/>
            <person name="Guy L."/>
            <person name="Ettema T.J."/>
        </authorList>
    </citation>
    <scope>NUCLEOTIDE SEQUENCE</scope>
</reference>
<evidence type="ECO:0000313" key="1">
    <source>
        <dbReference type="EMBL" id="KKN14022.1"/>
    </source>
</evidence>
<name>A0A0F9NPR5_9ZZZZ</name>